<dbReference type="Proteomes" id="UP000183812">
    <property type="component" value="Unassembled WGS sequence"/>
</dbReference>
<evidence type="ECO:0000313" key="2">
    <source>
        <dbReference type="EMBL" id="SDF38841.1"/>
    </source>
</evidence>
<dbReference type="InterPro" id="IPR051044">
    <property type="entry name" value="MAG_DAG_Lipase"/>
</dbReference>
<evidence type="ECO:0000313" key="3">
    <source>
        <dbReference type="Proteomes" id="UP000183812"/>
    </source>
</evidence>
<protein>
    <submittedName>
        <fullName evidence="2">Lysophospholipase</fullName>
    </submittedName>
</protein>
<dbReference type="InterPro" id="IPR029058">
    <property type="entry name" value="AB_hydrolase_fold"/>
</dbReference>
<organism evidence="2 3">
    <name type="scientific">Rhodobacter capsulatus</name>
    <name type="common">Rhodopseudomonas capsulata</name>
    <dbReference type="NCBI Taxonomy" id="1061"/>
    <lineage>
        <taxon>Bacteria</taxon>
        <taxon>Pseudomonadati</taxon>
        <taxon>Pseudomonadota</taxon>
        <taxon>Alphaproteobacteria</taxon>
        <taxon>Rhodobacterales</taxon>
        <taxon>Rhodobacter group</taxon>
        <taxon>Rhodobacter</taxon>
    </lineage>
</organism>
<dbReference type="Pfam" id="PF12146">
    <property type="entry name" value="Hydrolase_4"/>
    <property type="match status" value="1"/>
</dbReference>
<feature type="domain" description="Serine aminopeptidase S33" evidence="1">
    <location>
        <begin position="40"/>
        <end position="291"/>
    </location>
</feature>
<evidence type="ECO:0000259" key="1">
    <source>
        <dbReference type="Pfam" id="PF12146"/>
    </source>
</evidence>
<dbReference type="InterPro" id="IPR022742">
    <property type="entry name" value="Hydrolase_4"/>
</dbReference>
<name>A0A1G7KNY7_RHOCA</name>
<proteinExistence type="predicted"/>
<accession>A0A1G7KNY7</accession>
<dbReference type="SUPFAM" id="SSF53474">
    <property type="entry name" value="alpha/beta-Hydrolases"/>
    <property type="match status" value="1"/>
</dbReference>
<dbReference type="EMBL" id="FNAY01000010">
    <property type="protein sequence ID" value="SDF38841.1"/>
    <property type="molecule type" value="Genomic_DNA"/>
</dbReference>
<sequence>MIEEAPLFHALAEGPAGGKAWWLTASDGVRLRLTLWGGGAKGTVFLFAGRAEYAEKYGPAAADLAARGYGTLVIDWRGQGLSDRLIADPVKGHVEKFSEYQRDVDAMLAAAARLDLPRPWVVLAHSMGGTIALRRLMGAHPFAAIAFSAPMWGVGLPRAIRPFGPMLSRMTRTSPFALRYAPGWGPVSFVHRAGFHDNFLTTDPEMWTLLVRQVAKAPELAIAGASLHWVAEAVLECRALAALPTPDLPCYCALGSRERIVPQEPVRTRMASWPGGQLALYDGAEHEVMMEGPAMRARFYDACAALFEANRG</sequence>
<reference evidence="2 3" key="1">
    <citation type="submission" date="2016-10" db="EMBL/GenBank/DDBJ databases">
        <authorList>
            <person name="de Groot N.N."/>
        </authorList>
    </citation>
    <scope>NUCLEOTIDE SEQUENCE [LARGE SCALE GENOMIC DNA]</scope>
    <source>
        <strain evidence="3">DSM 938 / 37b4</strain>
    </source>
</reference>
<gene>
    <name evidence="2" type="ORF">SAMN04244550_02161</name>
</gene>
<dbReference type="AlphaFoldDB" id="A0A1G7KNY7"/>
<dbReference type="PANTHER" id="PTHR11614">
    <property type="entry name" value="PHOSPHOLIPASE-RELATED"/>
    <property type="match status" value="1"/>
</dbReference>
<dbReference type="Gene3D" id="3.40.50.1820">
    <property type="entry name" value="alpha/beta hydrolase"/>
    <property type="match status" value="1"/>
</dbReference>
<dbReference type="RefSeq" id="WP_223230696.1">
    <property type="nucleotide sequence ID" value="NZ_CP061202.1"/>
</dbReference>